<keyword evidence="2" id="KW-0472">Membrane</keyword>
<dbReference type="NCBIfam" id="TIGR02098">
    <property type="entry name" value="MJ0042_CXXC"/>
    <property type="match status" value="1"/>
</dbReference>
<evidence type="ECO:0000313" key="4">
    <source>
        <dbReference type="EMBL" id="RPE66242.1"/>
    </source>
</evidence>
<dbReference type="InterPro" id="IPR011723">
    <property type="entry name" value="Znf/thioredoxin_put"/>
</dbReference>
<evidence type="ECO:0000256" key="2">
    <source>
        <dbReference type="SAM" id="Phobius"/>
    </source>
</evidence>
<dbReference type="EMBL" id="RKQK01000003">
    <property type="protein sequence ID" value="RPE66242.1"/>
    <property type="molecule type" value="Genomic_DNA"/>
</dbReference>
<feature type="transmembrane region" description="Helical" evidence="2">
    <location>
        <begin position="241"/>
        <end position="263"/>
    </location>
</feature>
<keyword evidence="5" id="KW-1185">Reference proteome</keyword>
<sequence length="312" mass="33754">MRLICPNCGAQYEVDAKVIPATGRDVQCSNCGHTWFQQSAEADADLAQEMGFELTAEDTVSDASIDAPEDMHDEPQVPNFSQEPYDEAEDQPAEGAEKDGVDQAPSDINVSQDVQSDEADESTTPPMQRSAVSDSVRDILRAEVEFDQAKRAPDTLETQPELGLEEASDQVKGLRERMARLRGLNPAEAVGGLASATSRKRRDLLPDIEEINSTLSAASERDEDGSIPDKQTRSNRAQQTGFTLTFITLITCVVILVLLYILAPLLAAKVPALAGLLESYVTSVNAFRSWLDNTLTAASSRLNALLGQLNGS</sequence>
<evidence type="ECO:0000259" key="3">
    <source>
        <dbReference type="Pfam" id="PF13717"/>
    </source>
</evidence>
<reference evidence="4 5" key="1">
    <citation type="submission" date="2018-11" db="EMBL/GenBank/DDBJ databases">
        <title>Genomic Encyclopedia of Type Strains, Phase IV (KMG-IV): sequencing the most valuable type-strain genomes for metagenomic binning, comparative biology and taxonomic classification.</title>
        <authorList>
            <person name="Goeker M."/>
        </authorList>
    </citation>
    <scope>NUCLEOTIDE SEQUENCE [LARGE SCALE GENOMIC DNA]</scope>
    <source>
        <strain evidence="4 5">DSM 104731</strain>
    </source>
</reference>
<evidence type="ECO:0000256" key="1">
    <source>
        <dbReference type="SAM" id="MobiDB-lite"/>
    </source>
</evidence>
<proteinExistence type="predicted"/>
<dbReference type="RefSeq" id="WP_123793011.1">
    <property type="nucleotide sequence ID" value="NZ_RKQK01000003.1"/>
</dbReference>
<gene>
    <name evidence="4" type="ORF">EDD53_1942</name>
</gene>
<keyword evidence="2" id="KW-0812">Transmembrane</keyword>
<dbReference type="Pfam" id="PF13717">
    <property type="entry name" value="Zn_ribbon_4"/>
    <property type="match status" value="1"/>
</dbReference>
<feature type="compositionally biased region" description="Polar residues" evidence="1">
    <location>
        <begin position="122"/>
        <end position="133"/>
    </location>
</feature>
<evidence type="ECO:0000313" key="5">
    <source>
        <dbReference type="Proteomes" id="UP000269689"/>
    </source>
</evidence>
<dbReference type="Proteomes" id="UP000269689">
    <property type="component" value="Unassembled WGS sequence"/>
</dbReference>
<dbReference type="OrthoDB" id="7159357at2"/>
<accession>A0A3N4U712</accession>
<name>A0A3N4U712_9RHOB</name>
<keyword evidence="2" id="KW-1133">Transmembrane helix</keyword>
<dbReference type="AlphaFoldDB" id="A0A3N4U712"/>
<organism evidence="4 5">
    <name type="scientific">Pacificibacter maritimus</name>
    <dbReference type="NCBI Taxonomy" id="762213"/>
    <lineage>
        <taxon>Bacteria</taxon>
        <taxon>Pseudomonadati</taxon>
        <taxon>Pseudomonadota</taxon>
        <taxon>Alphaproteobacteria</taxon>
        <taxon>Rhodobacterales</taxon>
        <taxon>Roseobacteraceae</taxon>
        <taxon>Pacificibacter</taxon>
    </lineage>
</organism>
<feature type="domain" description="Zinc finger/thioredoxin putative" evidence="3">
    <location>
        <begin position="1"/>
        <end position="36"/>
    </location>
</feature>
<feature type="region of interest" description="Disordered" evidence="1">
    <location>
        <begin position="66"/>
        <end position="167"/>
    </location>
</feature>
<protein>
    <submittedName>
        <fullName evidence="4">Putative Zn finger-like uncharacterized protein</fullName>
    </submittedName>
</protein>
<feature type="region of interest" description="Disordered" evidence="1">
    <location>
        <begin position="213"/>
        <end position="234"/>
    </location>
</feature>
<feature type="compositionally biased region" description="Basic and acidic residues" evidence="1">
    <location>
        <begin position="135"/>
        <end position="154"/>
    </location>
</feature>
<comment type="caution">
    <text evidence="4">The sequence shown here is derived from an EMBL/GenBank/DDBJ whole genome shotgun (WGS) entry which is preliminary data.</text>
</comment>